<dbReference type="InterPro" id="IPR000086">
    <property type="entry name" value="NUDIX_hydrolase_dom"/>
</dbReference>
<evidence type="ECO:0000313" key="4">
    <source>
        <dbReference type="EMBL" id="UXH31619.1"/>
    </source>
</evidence>
<dbReference type="Proteomes" id="UP001369247">
    <property type="component" value="Unassembled WGS sequence"/>
</dbReference>
<feature type="domain" description="Nudix hydrolase" evidence="2">
    <location>
        <begin position="1"/>
        <end position="133"/>
    </location>
</feature>
<dbReference type="PROSITE" id="PS00893">
    <property type="entry name" value="NUDIX_BOX"/>
    <property type="match status" value="1"/>
</dbReference>
<dbReference type="CDD" id="cd18873">
    <property type="entry name" value="NUDIX_NadM_like"/>
    <property type="match status" value="1"/>
</dbReference>
<dbReference type="Proteomes" id="UP001065373">
    <property type="component" value="Chromosome"/>
</dbReference>
<dbReference type="InterPro" id="IPR020084">
    <property type="entry name" value="NUDIX_hydrolase_CS"/>
</dbReference>
<dbReference type="InterPro" id="IPR015797">
    <property type="entry name" value="NUDIX_hydrolase-like_dom_sf"/>
</dbReference>
<dbReference type="InterPro" id="IPR020476">
    <property type="entry name" value="Nudix_hydrolase"/>
</dbReference>
<keyword evidence="5" id="KW-1185">Reference proteome</keyword>
<dbReference type="Pfam" id="PF00293">
    <property type="entry name" value="NUDIX"/>
    <property type="match status" value="1"/>
</dbReference>
<dbReference type="GeneID" id="58979364"/>
<dbReference type="GeneID" id="75107348"/>
<proteinExistence type="predicted"/>
<dbReference type="PROSITE" id="PS51462">
    <property type="entry name" value="NUDIX"/>
    <property type="match status" value="1"/>
</dbReference>
<dbReference type="EMBL" id="JAXUHJ010000003">
    <property type="protein sequence ID" value="MEJ8542032.1"/>
    <property type="molecule type" value="Genomic_DNA"/>
</dbReference>
<organism evidence="4">
    <name type="scientific">Methanothermobacter wolfeii</name>
    <name type="common">Methanobacterium wolfei</name>
    <dbReference type="NCBI Taxonomy" id="145261"/>
    <lineage>
        <taxon>Archaea</taxon>
        <taxon>Methanobacteriati</taxon>
        <taxon>Methanobacteriota</taxon>
        <taxon>Methanomada group</taxon>
        <taxon>Methanobacteria</taxon>
        <taxon>Methanobacteriales</taxon>
        <taxon>Methanobacteriaceae</taxon>
        <taxon>Methanothermobacter</taxon>
    </lineage>
</organism>
<dbReference type="PANTHER" id="PTHR43736:SF1">
    <property type="entry name" value="DIHYDRONEOPTERIN TRIPHOSPHATE DIPHOSPHATASE"/>
    <property type="match status" value="1"/>
</dbReference>
<name>A0A9E7RW79_METWO</name>
<dbReference type="AlphaFoldDB" id="A0A9E7RW79"/>
<keyword evidence="1 4" id="KW-0378">Hydrolase</keyword>
<dbReference type="EMBL" id="CP104550">
    <property type="protein sequence ID" value="UXH31619.1"/>
    <property type="molecule type" value="Genomic_DNA"/>
</dbReference>
<sequence length="139" mass="15396">MKTPLLTVDIIIRFPEDRVVLIRRANPPYRGAWAIPGGFVEYGETVEEAARREALEETGLEVELEGILGVYSDPSRDPRGHTVSICFTARPISGEAAADSDAEDLKIFKLDEVSGLELAFDHGKILRDFRRALEEGQGI</sequence>
<protein>
    <submittedName>
        <fullName evidence="4">NUDIX hydrolase</fullName>
    </submittedName>
</protein>
<evidence type="ECO:0000256" key="1">
    <source>
        <dbReference type="ARBA" id="ARBA00022801"/>
    </source>
</evidence>
<dbReference type="SUPFAM" id="SSF55811">
    <property type="entry name" value="Nudix"/>
    <property type="match status" value="1"/>
</dbReference>
<dbReference type="RefSeq" id="WP_074359554.1">
    <property type="nucleotide sequence ID" value="NZ_CP104550.1"/>
</dbReference>
<dbReference type="GO" id="GO:0016787">
    <property type="term" value="F:hydrolase activity"/>
    <property type="evidence" value="ECO:0007669"/>
    <property type="project" value="UniProtKB-KW"/>
</dbReference>
<dbReference type="KEGG" id="mwo:MWSIV6_1704"/>
<reference evidence="3 5" key="2">
    <citation type="submission" date="2023-12" db="EMBL/GenBank/DDBJ databases">
        <title>Phenotypic and Genomic Characterization of Methanothermobacter wolfeii Strain BSEL, a CO2-Capturing Archaeon with Minimal Nutrient Requirements.</title>
        <authorList>
            <person name="Ale Enriquez F."/>
            <person name="Ahring B.K."/>
        </authorList>
    </citation>
    <scope>NUCLEOTIDE SEQUENCE [LARGE SCALE GENOMIC DNA]</scope>
    <source>
        <strain evidence="3 5">BSEL-1</strain>
    </source>
</reference>
<dbReference type="PANTHER" id="PTHR43736">
    <property type="entry name" value="ADP-RIBOSE PYROPHOSPHATASE"/>
    <property type="match status" value="1"/>
</dbReference>
<accession>A0A9E7RW79</accession>
<reference evidence="4" key="1">
    <citation type="submission" date="2022-09" db="EMBL/GenBank/DDBJ databases">
        <title>Characterization of three MwoI isoschizomers from sequenced genome and metagenomes.</title>
        <authorList>
            <person name="Fomenkov A."/>
            <person name="Xu S.Y."/>
            <person name="Roberts R.J."/>
        </authorList>
    </citation>
    <scope>NUCLEOTIDE SEQUENCE</scope>
    <source>
        <strain evidence="4">DSM 2970</strain>
    </source>
</reference>
<evidence type="ECO:0000313" key="5">
    <source>
        <dbReference type="Proteomes" id="UP001369247"/>
    </source>
</evidence>
<evidence type="ECO:0000259" key="2">
    <source>
        <dbReference type="PROSITE" id="PS51462"/>
    </source>
</evidence>
<dbReference type="Gene3D" id="3.90.79.10">
    <property type="entry name" value="Nucleoside Triphosphate Pyrophosphohydrolase"/>
    <property type="match status" value="1"/>
</dbReference>
<dbReference type="PRINTS" id="PR00502">
    <property type="entry name" value="NUDIXFAMILY"/>
</dbReference>
<evidence type="ECO:0000313" key="3">
    <source>
        <dbReference type="EMBL" id="MEJ8542032.1"/>
    </source>
</evidence>
<gene>
    <name evidence="4" type="ORF">N5910_08810</name>
    <name evidence="3" type="ORF">U2150_00755</name>
</gene>